<dbReference type="InterPro" id="IPR049825">
    <property type="entry name" value="Lasso_PadeA-like"/>
</dbReference>
<evidence type="ECO:0000313" key="1">
    <source>
        <dbReference type="EMBL" id="EJQ97586.1"/>
    </source>
</evidence>
<dbReference type="Proteomes" id="UP000006997">
    <property type="component" value="Unassembled WGS sequence"/>
</dbReference>
<organism evidence="1 2">
    <name type="scientific">Bacillus cereus MC67</name>
    <dbReference type="NCBI Taxonomy" id="1053219"/>
    <lineage>
        <taxon>Bacteria</taxon>
        <taxon>Bacillati</taxon>
        <taxon>Bacillota</taxon>
        <taxon>Bacilli</taxon>
        <taxon>Bacillales</taxon>
        <taxon>Bacillaceae</taxon>
        <taxon>Bacillus</taxon>
        <taxon>Bacillus cereus group</taxon>
    </lineage>
</organism>
<evidence type="ECO:0000313" key="2">
    <source>
        <dbReference type="Proteomes" id="UP000006997"/>
    </source>
</evidence>
<dbReference type="NCBIfam" id="NF033524">
    <property type="entry name" value="lasso_PadeA_fam"/>
    <property type="match status" value="1"/>
</dbReference>
<dbReference type="RefSeq" id="WP_002160858.1">
    <property type="nucleotide sequence ID" value="NZ_JH792114.1"/>
</dbReference>
<dbReference type="AlphaFoldDB" id="J8EKR4"/>
<name>J8EKR4_BACCE</name>
<comment type="caution">
    <text evidence="1">The sequence shown here is derived from an EMBL/GenBank/DDBJ whole genome shotgun (WGS) entry which is preliminary data.</text>
</comment>
<dbReference type="EMBL" id="AHEN01000035">
    <property type="protein sequence ID" value="EJQ97586.1"/>
    <property type="molecule type" value="Genomic_DNA"/>
</dbReference>
<sequence length="43" mass="4878">MKKEWKTPVLETLDINMTMASGYEGYHDEAYNGEPANGPHHQS</sequence>
<evidence type="ECO:0008006" key="3">
    <source>
        <dbReference type="Google" id="ProtNLM"/>
    </source>
</evidence>
<dbReference type="PATRIC" id="fig|1053219.3.peg.4056"/>
<gene>
    <name evidence="1" type="ORF">II3_03980</name>
</gene>
<reference evidence="1 2" key="1">
    <citation type="submission" date="2012-04" db="EMBL/GenBank/DDBJ databases">
        <title>The Genome Sequence of Bacillus cereus MC67.</title>
        <authorList>
            <consortium name="The Broad Institute Genome Sequencing Platform"/>
            <consortium name="The Broad Institute Genome Sequencing Center for Infectious Disease"/>
            <person name="Feldgarden M."/>
            <person name="Van der Auwera G.A."/>
            <person name="Mahillon J."/>
            <person name="Duprez V."/>
            <person name="Timmery S."/>
            <person name="Mattelet C."/>
            <person name="Dierick K."/>
            <person name="Sun M."/>
            <person name="Yu Z."/>
            <person name="Zhu L."/>
            <person name="Hu X."/>
            <person name="Shank E.B."/>
            <person name="Swiecicka I."/>
            <person name="Hansen B.M."/>
            <person name="Andrup L."/>
            <person name="Young S.K."/>
            <person name="Zeng Q."/>
            <person name="Gargeya S."/>
            <person name="Fitzgerald M."/>
            <person name="Haas B."/>
            <person name="Abouelleil A."/>
            <person name="Alvarado L."/>
            <person name="Arachchi H.M."/>
            <person name="Berlin A."/>
            <person name="Chapman S.B."/>
            <person name="Goldberg J."/>
            <person name="Griggs A."/>
            <person name="Gujja S."/>
            <person name="Hansen M."/>
            <person name="Howarth C."/>
            <person name="Imamovic A."/>
            <person name="Larimer J."/>
            <person name="McCowen C."/>
            <person name="Montmayeur A."/>
            <person name="Murphy C."/>
            <person name="Neiman D."/>
            <person name="Pearson M."/>
            <person name="Priest M."/>
            <person name="Roberts A."/>
            <person name="Saif S."/>
            <person name="Shea T."/>
            <person name="Sisk P."/>
            <person name="Sykes S."/>
            <person name="Wortman J."/>
            <person name="Nusbaum C."/>
            <person name="Birren B."/>
        </authorList>
    </citation>
    <scope>NUCLEOTIDE SEQUENCE [LARGE SCALE GENOMIC DNA]</scope>
    <source>
        <strain evidence="1 2">MC67</strain>
    </source>
</reference>
<accession>J8EKR4</accession>
<proteinExistence type="predicted"/>
<dbReference type="HOGENOM" id="CLU_3229201_0_0_9"/>
<protein>
    <recommendedName>
        <fullName evidence="3">Paeninodin family lasso peptide</fullName>
    </recommendedName>
</protein>